<dbReference type="RefSeq" id="WP_232020920.1">
    <property type="nucleotide sequence ID" value="NZ_LR134473.1"/>
</dbReference>
<accession>A0A448P154</accession>
<evidence type="ECO:0000259" key="3">
    <source>
        <dbReference type="Pfam" id="PF13359"/>
    </source>
</evidence>
<dbReference type="InterPro" id="IPR027806">
    <property type="entry name" value="HARBI1_dom"/>
</dbReference>
<gene>
    <name evidence="4" type="ORF">NCTC13652_02089</name>
</gene>
<dbReference type="EMBL" id="LR134473">
    <property type="protein sequence ID" value="VEI03875.1"/>
    <property type="molecule type" value="Genomic_DNA"/>
</dbReference>
<comment type="cofactor">
    <cofactor evidence="1">
        <name>a divalent metal cation</name>
        <dbReference type="ChEBI" id="CHEBI:60240"/>
    </cofactor>
</comment>
<evidence type="ECO:0000256" key="2">
    <source>
        <dbReference type="ARBA" id="ARBA00022723"/>
    </source>
</evidence>
<dbReference type="Proteomes" id="UP000277858">
    <property type="component" value="Chromosome"/>
</dbReference>
<dbReference type="GO" id="GO:0046872">
    <property type="term" value="F:metal ion binding"/>
    <property type="evidence" value="ECO:0007669"/>
    <property type="project" value="UniProtKB-KW"/>
</dbReference>
<proteinExistence type="predicted"/>
<sequence>MIEVTADEMTFLMNWKKQPDTFILPRMKSEAILYVFEDADITIVAKLIDRSVKIVKGWIADTAYIGTGAITPIEKTPGSDRLDWEKKFNHDVSGFRSRIEYIVGHLKNWKILTKGYRGRLAEFPTIIRIVTRPELALHNPRCSGGVMVAGVSVTG</sequence>
<feature type="domain" description="DDE Tnp4" evidence="3">
    <location>
        <begin position="55"/>
        <end position="130"/>
    </location>
</feature>
<organism evidence="4 5">
    <name type="scientific">Acidipropionibacterium jensenii</name>
    <dbReference type="NCBI Taxonomy" id="1749"/>
    <lineage>
        <taxon>Bacteria</taxon>
        <taxon>Bacillati</taxon>
        <taxon>Actinomycetota</taxon>
        <taxon>Actinomycetes</taxon>
        <taxon>Propionibacteriales</taxon>
        <taxon>Propionibacteriaceae</taxon>
        <taxon>Acidipropionibacterium</taxon>
    </lineage>
</organism>
<evidence type="ECO:0000313" key="5">
    <source>
        <dbReference type="Proteomes" id="UP000277858"/>
    </source>
</evidence>
<reference evidence="4 5" key="1">
    <citation type="submission" date="2018-12" db="EMBL/GenBank/DDBJ databases">
        <authorList>
            <consortium name="Pathogen Informatics"/>
        </authorList>
    </citation>
    <scope>NUCLEOTIDE SEQUENCE [LARGE SCALE GENOMIC DNA]</scope>
    <source>
        <strain evidence="4 5">NCTC13652</strain>
    </source>
</reference>
<dbReference type="Pfam" id="PF13359">
    <property type="entry name" value="DDE_Tnp_4"/>
    <property type="match status" value="1"/>
</dbReference>
<evidence type="ECO:0000256" key="1">
    <source>
        <dbReference type="ARBA" id="ARBA00001968"/>
    </source>
</evidence>
<dbReference type="AlphaFoldDB" id="A0A448P154"/>
<keyword evidence="2" id="KW-0479">Metal-binding</keyword>
<evidence type="ECO:0000313" key="4">
    <source>
        <dbReference type="EMBL" id="VEI03875.1"/>
    </source>
</evidence>
<keyword evidence="5" id="KW-1185">Reference proteome</keyword>
<name>A0A448P154_9ACTN</name>
<protein>
    <recommendedName>
        <fullName evidence="3">DDE Tnp4 domain-containing protein</fullName>
    </recommendedName>
</protein>